<dbReference type="Proteomes" id="UP001055879">
    <property type="component" value="Linkage Group LG09"/>
</dbReference>
<accession>A0ACB9A367</accession>
<sequence>MSTCYSNPPFMGQNQEILVNESPNEEQGSSFLTRKGNPSRNLIRESSLPILSSGNGEEDDIEDDESEFKMGRLIRQASLNSSRPSTPLQITKVMTGSSSLPRYPLQKPEPNQEKIRNMKERNRSKNSMKMGKKAPQIPGGWVDKGSSEDMKEQIKFWARAVAFNVNQEC</sequence>
<comment type="caution">
    <text evidence="1">The sequence shown here is derived from an EMBL/GenBank/DDBJ whole genome shotgun (WGS) entry which is preliminary data.</text>
</comment>
<keyword evidence="2" id="KW-1185">Reference proteome</keyword>
<gene>
    <name evidence="1" type="ORF">L6452_28572</name>
</gene>
<proteinExistence type="predicted"/>
<dbReference type="EMBL" id="CM042055">
    <property type="protein sequence ID" value="KAI3702820.1"/>
    <property type="molecule type" value="Genomic_DNA"/>
</dbReference>
<name>A0ACB9A367_ARCLA</name>
<evidence type="ECO:0000313" key="2">
    <source>
        <dbReference type="Proteomes" id="UP001055879"/>
    </source>
</evidence>
<evidence type="ECO:0000313" key="1">
    <source>
        <dbReference type="EMBL" id="KAI3702820.1"/>
    </source>
</evidence>
<protein>
    <submittedName>
        <fullName evidence="1">Uncharacterized protein</fullName>
    </submittedName>
</protein>
<organism evidence="1 2">
    <name type="scientific">Arctium lappa</name>
    <name type="common">Greater burdock</name>
    <name type="synonym">Lappa major</name>
    <dbReference type="NCBI Taxonomy" id="4217"/>
    <lineage>
        <taxon>Eukaryota</taxon>
        <taxon>Viridiplantae</taxon>
        <taxon>Streptophyta</taxon>
        <taxon>Embryophyta</taxon>
        <taxon>Tracheophyta</taxon>
        <taxon>Spermatophyta</taxon>
        <taxon>Magnoliopsida</taxon>
        <taxon>eudicotyledons</taxon>
        <taxon>Gunneridae</taxon>
        <taxon>Pentapetalae</taxon>
        <taxon>asterids</taxon>
        <taxon>campanulids</taxon>
        <taxon>Asterales</taxon>
        <taxon>Asteraceae</taxon>
        <taxon>Carduoideae</taxon>
        <taxon>Cardueae</taxon>
        <taxon>Arctiinae</taxon>
        <taxon>Arctium</taxon>
    </lineage>
</organism>
<reference evidence="2" key="1">
    <citation type="journal article" date="2022" name="Mol. Ecol. Resour.">
        <title>The genomes of chicory, endive, great burdock and yacon provide insights into Asteraceae palaeo-polyploidization history and plant inulin production.</title>
        <authorList>
            <person name="Fan W."/>
            <person name="Wang S."/>
            <person name="Wang H."/>
            <person name="Wang A."/>
            <person name="Jiang F."/>
            <person name="Liu H."/>
            <person name="Zhao H."/>
            <person name="Xu D."/>
            <person name="Zhang Y."/>
        </authorList>
    </citation>
    <scope>NUCLEOTIDE SEQUENCE [LARGE SCALE GENOMIC DNA]</scope>
    <source>
        <strain evidence="2">cv. Niubang</strain>
    </source>
</reference>
<reference evidence="1 2" key="2">
    <citation type="journal article" date="2022" name="Mol. Ecol. Resour.">
        <title>The genomes of chicory, endive, great burdock and yacon provide insights into Asteraceae paleo-polyploidization history and plant inulin production.</title>
        <authorList>
            <person name="Fan W."/>
            <person name="Wang S."/>
            <person name="Wang H."/>
            <person name="Wang A."/>
            <person name="Jiang F."/>
            <person name="Liu H."/>
            <person name="Zhao H."/>
            <person name="Xu D."/>
            <person name="Zhang Y."/>
        </authorList>
    </citation>
    <scope>NUCLEOTIDE SEQUENCE [LARGE SCALE GENOMIC DNA]</scope>
    <source>
        <strain evidence="2">cv. Niubang</strain>
    </source>
</reference>